<proteinExistence type="predicted"/>
<protein>
    <submittedName>
        <fullName evidence="1">Alpha/Beta hydrolase protein</fullName>
    </submittedName>
</protein>
<organism evidence="1 2">
    <name type="scientific">Irpex rosettiformis</name>
    <dbReference type="NCBI Taxonomy" id="378272"/>
    <lineage>
        <taxon>Eukaryota</taxon>
        <taxon>Fungi</taxon>
        <taxon>Dikarya</taxon>
        <taxon>Basidiomycota</taxon>
        <taxon>Agaricomycotina</taxon>
        <taxon>Agaricomycetes</taxon>
        <taxon>Polyporales</taxon>
        <taxon>Irpicaceae</taxon>
        <taxon>Irpex</taxon>
    </lineage>
</organism>
<keyword evidence="2" id="KW-1185">Reference proteome</keyword>
<dbReference type="Proteomes" id="UP001055072">
    <property type="component" value="Unassembled WGS sequence"/>
</dbReference>
<keyword evidence="1" id="KW-0378">Hydrolase</keyword>
<dbReference type="EMBL" id="MU274900">
    <property type="protein sequence ID" value="KAI0095179.1"/>
    <property type="molecule type" value="Genomic_DNA"/>
</dbReference>
<gene>
    <name evidence="1" type="ORF">BDY19DRAFT_916643</name>
</gene>
<accession>A0ACB8ULC3</accession>
<name>A0ACB8ULC3_9APHY</name>
<evidence type="ECO:0000313" key="2">
    <source>
        <dbReference type="Proteomes" id="UP001055072"/>
    </source>
</evidence>
<evidence type="ECO:0000313" key="1">
    <source>
        <dbReference type="EMBL" id="KAI0095179.1"/>
    </source>
</evidence>
<sequence>MPALPNQAFYSSGQAMYNSAALLPELVNSGVRLLAYAGDTDGVFNYQGIELWKERLDHHFHVEFGLTSPEPWRTEKRGYFAGTTRTAGEGAGNVIFVCIFNAGHLAPHDQPEASLDMIAH</sequence>
<comment type="caution">
    <text evidence="1">The sequence shown here is derived from an EMBL/GenBank/DDBJ whole genome shotgun (WGS) entry which is preliminary data.</text>
</comment>
<reference evidence="1" key="1">
    <citation type="journal article" date="2021" name="Environ. Microbiol.">
        <title>Gene family expansions and transcriptome signatures uncover fungal adaptations to wood decay.</title>
        <authorList>
            <person name="Hage H."/>
            <person name="Miyauchi S."/>
            <person name="Viragh M."/>
            <person name="Drula E."/>
            <person name="Min B."/>
            <person name="Chaduli D."/>
            <person name="Navarro D."/>
            <person name="Favel A."/>
            <person name="Norest M."/>
            <person name="Lesage-Meessen L."/>
            <person name="Balint B."/>
            <person name="Merenyi Z."/>
            <person name="de Eugenio L."/>
            <person name="Morin E."/>
            <person name="Martinez A.T."/>
            <person name="Baldrian P."/>
            <person name="Stursova M."/>
            <person name="Martinez M.J."/>
            <person name="Novotny C."/>
            <person name="Magnuson J.K."/>
            <person name="Spatafora J.W."/>
            <person name="Maurice S."/>
            <person name="Pangilinan J."/>
            <person name="Andreopoulos W."/>
            <person name="LaButti K."/>
            <person name="Hundley H."/>
            <person name="Na H."/>
            <person name="Kuo A."/>
            <person name="Barry K."/>
            <person name="Lipzen A."/>
            <person name="Henrissat B."/>
            <person name="Riley R."/>
            <person name="Ahrendt S."/>
            <person name="Nagy L.G."/>
            <person name="Grigoriev I.V."/>
            <person name="Martin F."/>
            <person name="Rosso M.N."/>
        </authorList>
    </citation>
    <scope>NUCLEOTIDE SEQUENCE</scope>
    <source>
        <strain evidence="1">CBS 384.51</strain>
    </source>
</reference>